<organism evidence="2 3">
    <name type="scientific">Candidatus Thiodiazotropha taylori</name>
    <dbReference type="NCBI Taxonomy" id="2792791"/>
    <lineage>
        <taxon>Bacteria</taxon>
        <taxon>Pseudomonadati</taxon>
        <taxon>Pseudomonadota</taxon>
        <taxon>Gammaproteobacteria</taxon>
        <taxon>Chromatiales</taxon>
        <taxon>Sedimenticolaceae</taxon>
        <taxon>Candidatus Thiodiazotropha</taxon>
    </lineage>
</organism>
<evidence type="ECO:0000313" key="2">
    <source>
        <dbReference type="EMBL" id="MCG7945334.1"/>
    </source>
</evidence>
<proteinExistence type="predicted"/>
<gene>
    <name evidence="1" type="ORF">JAZ07_03150</name>
    <name evidence="2" type="ORF">JAZ07_03195</name>
</gene>
<dbReference type="EMBL" id="JAEPCM010000081">
    <property type="protein sequence ID" value="MCG7945334.1"/>
    <property type="molecule type" value="Genomic_DNA"/>
</dbReference>
<dbReference type="AlphaFoldDB" id="A0A9E4KAZ7"/>
<comment type="caution">
    <text evidence="2">The sequence shown here is derived from an EMBL/GenBank/DDBJ whole genome shotgun (WGS) entry which is preliminary data.</text>
</comment>
<accession>A0A9E4KAZ7</accession>
<sequence>MYKKHMNDKKFVEEFYKLKQSLLKDYFSNEQATAVAKLIQTLDLNRKQTDTMRKIIDISLTDTLYTVLIGLEGSATIGEEQEAYKLFNEEGVEITGKKIEEYAWELFQNQ</sequence>
<protein>
    <submittedName>
        <fullName evidence="2">Uncharacterized protein</fullName>
    </submittedName>
</protein>
<evidence type="ECO:0000313" key="3">
    <source>
        <dbReference type="Proteomes" id="UP000886667"/>
    </source>
</evidence>
<dbReference type="EMBL" id="JAEPCM010000081">
    <property type="protein sequence ID" value="MCG7945325.1"/>
    <property type="molecule type" value="Genomic_DNA"/>
</dbReference>
<name>A0A9E4KAZ7_9GAMM</name>
<reference evidence="2" key="1">
    <citation type="journal article" date="2021" name="Proc. Natl. Acad. Sci. U.S.A.">
        <title>Global biogeography of chemosynthetic symbionts reveals both localized and globally distributed symbiont groups. .</title>
        <authorList>
            <person name="Osvatic J.T."/>
            <person name="Wilkins L.G.E."/>
            <person name="Leibrecht L."/>
            <person name="Leray M."/>
            <person name="Zauner S."/>
            <person name="Polzin J."/>
            <person name="Camacho Y."/>
            <person name="Gros O."/>
            <person name="van Gils J.A."/>
            <person name="Eisen J.A."/>
            <person name="Petersen J.M."/>
            <person name="Yuen B."/>
        </authorList>
    </citation>
    <scope>NUCLEOTIDE SEQUENCE</scope>
    <source>
        <strain evidence="2">MAGclacostrist064TRANS</strain>
    </source>
</reference>
<evidence type="ECO:0000313" key="1">
    <source>
        <dbReference type="EMBL" id="MCG7945325.1"/>
    </source>
</evidence>
<dbReference type="Proteomes" id="UP000886667">
    <property type="component" value="Unassembled WGS sequence"/>
</dbReference>